<dbReference type="Proteomes" id="UP000215767">
    <property type="component" value="Unassembled WGS sequence"/>
</dbReference>
<evidence type="ECO:0000313" key="4">
    <source>
        <dbReference type="Proteomes" id="UP000215767"/>
    </source>
</evidence>
<dbReference type="RefSeq" id="WP_094842988.1">
    <property type="nucleotide sequence ID" value="NZ_NEVS01000004.1"/>
</dbReference>
<sequence>MAKNSIEAYGAQGKSNVLMFEPGALTIISDPAHPLYDERIHLPLNEAMVLNIMTIGVREPILVWKDPETGDVIVVDGRQRVAHALEANRRLIARGEPPLQVPGVPQRGDVQRMGDIMISMNEARRSDPPMVRARKMSSFIDRGYTDDRLAVIFACSVSTVRSVLALLECTKPVQEAVDAGRISLTHAKALSKMEPQEQRSKVAELVAAANGATPHERARRQAKVISGDRPQLRRKKEIAAAAAEAHGDALHALRWVLGLETTVQPQTSEVPT</sequence>
<proteinExistence type="predicted"/>
<feature type="region of interest" description="Disordered" evidence="1">
    <location>
        <begin position="210"/>
        <end position="231"/>
    </location>
</feature>
<dbReference type="EMBL" id="NEVS01000004">
    <property type="protein sequence ID" value="OZI61585.1"/>
    <property type="molecule type" value="Genomic_DNA"/>
</dbReference>
<dbReference type="GO" id="GO:0007059">
    <property type="term" value="P:chromosome segregation"/>
    <property type="evidence" value="ECO:0007669"/>
    <property type="project" value="TreeGrafter"/>
</dbReference>
<keyword evidence="4" id="KW-1185">Reference proteome</keyword>
<dbReference type="OrthoDB" id="8636102at2"/>
<dbReference type="PANTHER" id="PTHR33375">
    <property type="entry name" value="CHROMOSOME-PARTITIONING PROTEIN PARB-RELATED"/>
    <property type="match status" value="1"/>
</dbReference>
<evidence type="ECO:0000313" key="3">
    <source>
        <dbReference type="EMBL" id="OZI61585.1"/>
    </source>
</evidence>
<dbReference type="AlphaFoldDB" id="A0A261UIY3"/>
<organism evidence="3 4">
    <name type="scientific">Bordetella genomosp. 11</name>
    <dbReference type="NCBI Taxonomy" id="1416808"/>
    <lineage>
        <taxon>Bacteria</taxon>
        <taxon>Pseudomonadati</taxon>
        <taxon>Pseudomonadota</taxon>
        <taxon>Betaproteobacteria</taxon>
        <taxon>Burkholderiales</taxon>
        <taxon>Alcaligenaceae</taxon>
        <taxon>Bordetella</taxon>
    </lineage>
</organism>
<reference evidence="4" key="1">
    <citation type="submission" date="2017-05" db="EMBL/GenBank/DDBJ databases">
        <title>Complete and WGS of Bordetella genogroups.</title>
        <authorList>
            <person name="Spilker T."/>
            <person name="Lipuma J."/>
        </authorList>
    </citation>
    <scope>NUCLEOTIDE SEQUENCE [LARGE SCALE GENOMIC DNA]</scope>
    <source>
        <strain evidence="4">AU8856</strain>
    </source>
</reference>
<accession>A0A261UIY3</accession>
<evidence type="ECO:0000256" key="1">
    <source>
        <dbReference type="SAM" id="MobiDB-lite"/>
    </source>
</evidence>
<dbReference type="GO" id="GO:0005694">
    <property type="term" value="C:chromosome"/>
    <property type="evidence" value="ECO:0007669"/>
    <property type="project" value="TreeGrafter"/>
</dbReference>
<comment type="caution">
    <text evidence="3">The sequence shown here is derived from an EMBL/GenBank/DDBJ whole genome shotgun (WGS) entry which is preliminary data.</text>
</comment>
<dbReference type="InterPro" id="IPR041468">
    <property type="entry name" value="HTH_ParB/Spo0J"/>
</dbReference>
<feature type="domain" description="ParB/Spo0J HTH" evidence="2">
    <location>
        <begin position="129"/>
        <end position="209"/>
    </location>
</feature>
<protein>
    <recommendedName>
        <fullName evidence="2">ParB/Spo0J HTH domain-containing protein</fullName>
    </recommendedName>
</protein>
<name>A0A261UIY3_9BORD</name>
<dbReference type="SUPFAM" id="SSF109709">
    <property type="entry name" value="KorB DNA-binding domain-like"/>
    <property type="match status" value="1"/>
</dbReference>
<evidence type="ECO:0000259" key="2">
    <source>
        <dbReference type="Pfam" id="PF17762"/>
    </source>
</evidence>
<dbReference type="PANTHER" id="PTHR33375:SF1">
    <property type="entry name" value="CHROMOSOME-PARTITIONING PROTEIN PARB-RELATED"/>
    <property type="match status" value="1"/>
</dbReference>
<dbReference type="InterPro" id="IPR050336">
    <property type="entry name" value="Chromosome_partition/occlusion"/>
</dbReference>
<dbReference type="Gene3D" id="1.10.10.2830">
    <property type="match status" value="1"/>
</dbReference>
<gene>
    <name evidence="3" type="ORF">CAL28_20085</name>
</gene>
<dbReference type="Pfam" id="PF17762">
    <property type="entry name" value="HTH_ParB"/>
    <property type="match status" value="1"/>
</dbReference>